<protein>
    <submittedName>
        <fullName evidence="3">DUF2062 domain-containing protein</fullName>
    </submittedName>
</protein>
<comment type="caution">
    <text evidence="3">The sequence shown here is derived from an EMBL/GenBank/DDBJ whole genome shotgun (WGS) entry which is preliminary data.</text>
</comment>
<feature type="transmembrane region" description="Helical" evidence="1">
    <location>
        <begin position="45"/>
        <end position="69"/>
    </location>
</feature>
<dbReference type="InterPro" id="IPR018639">
    <property type="entry name" value="DUF2062"/>
</dbReference>
<accession>A0A6M1U6M9</accession>
<proteinExistence type="predicted"/>
<keyword evidence="4" id="KW-1185">Reference proteome</keyword>
<dbReference type="Pfam" id="PF09835">
    <property type="entry name" value="DUF2062"/>
    <property type="match status" value="1"/>
</dbReference>
<sequence>MRDWLKGLGRLRHSLEGNRVLRPVAHWLSAPSIWHVSRRSVSRGVAVGLFCAFVLPVGQVFLAAVIAAFTRSNLITASLATLVTNPLTMPPVWYMAWWVGRGVLGPTTEIRDALEEGPVAAGFLAGLSDASLQTACGLLIFAVASSVLGYVLVHLTWSVTAALKMRRRRLRRLAAGQA</sequence>
<keyword evidence="1" id="KW-1133">Transmembrane helix</keyword>
<dbReference type="PANTHER" id="PTHR40547:SF1">
    <property type="entry name" value="SLL0298 PROTEIN"/>
    <property type="match status" value="1"/>
</dbReference>
<dbReference type="AlphaFoldDB" id="A0A6M1U6M9"/>
<dbReference type="RefSeq" id="WP_165051192.1">
    <property type="nucleotide sequence ID" value="NZ_JAALFE010000013.1"/>
</dbReference>
<dbReference type="EMBL" id="JAALFE010000013">
    <property type="protein sequence ID" value="NGQ92015.1"/>
    <property type="molecule type" value="Genomic_DNA"/>
</dbReference>
<reference evidence="3 4" key="1">
    <citation type="submission" date="2020-02" db="EMBL/GenBank/DDBJ databases">
        <title>Rhodobacter translucens sp. nov., a novel bacterium isolated from activated sludge.</title>
        <authorList>
            <person name="Liu J."/>
        </authorList>
    </citation>
    <scope>NUCLEOTIDE SEQUENCE [LARGE SCALE GENOMIC DNA]</scope>
    <source>
        <strain evidence="3 4">HX-7-19</strain>
    </source>
</reference>
<dbReference type="PANTHER" id="PTHR40547">
    <property type="entry name" value="SLL0298 PROTEIN"/>
    <property type="match status" value="1"/>
</dbReference>
<name>A0A6M1U6M9_9RHOB</name>
<gene>
    <name evidence="3" type="ORF">G5V65_14015</name>
</gene>
<organism evidence="3 4">
    <name type="scientific">Paragemmobacter kunshanensis</name>
    <dbReference type="NCBI Taxonomy" id="2583234"/>
    <lineage>
        <taxon>Bacteria</taxon>
        <taxon>Pseudomonadati</taxon>
        <taxon>Pseudomonadota</taxon>
        <taxon>Alphaproteobacteria</taxon>
        <taxon>Rhodobacterales</taxon>
        <taxon>Paracoccaceae</taxon>
        <taxon>Paragemmobacter</taxon>
    </lineage>
</organism>
<evidence type="ECO:0000313" key="3">
    <source>
        <dbReference type="EMBL" id="NGQ92015.1"/>
    </source>
</evidence>
<feature type="transmembrane region" description="Helical" evidence="1">
    <location>
        <begin position="138"/>
        <end position="163"/>
    </location>
</feature>
<keyword evidence="1" id="KW-0812">Transmembrane</keyword>
<dbReference type="Proteomes" id="UP000474758">
    <property type="component" value="Unassembled WGS sequence"/>
</dbReference>
<evidence type="ECO:0000256" key="1">
    <source>
        <dbReference type="SAM" id="Phobius"/>
    </source>
</evidence>
<feature type="domain" description="DUF2062" evidence="2">
    <location>
        <begin position="21"/>
        <end position="162"/>
    </location>
</feature>
<evidence type="ECO:0000313" key="4">
    <source>
        <dbReference type="Proteomes" id="UP000474758"/>
    </source>
</evidence>
<evidence type="ECO:0000259" key="2">
    <source>
        <dbReference type="Pfam" id="PF09835"/>
    </source>
</evidence>
<keyword evidence="1" id="KW-0472">Membrane</keyword>